<dbReference type="EMBL" id="KV454480">
    <property type="protein sequence ID" value="ODV61237.1"/>
    <property type="molecule type" value="Genomic_DNA"/>
</dbReference>
<gene>
    <name evidence="1" type="ORF">ASCRUDRAFT_80968</name>
</gene>
<dbReference type="InParanoid" id="A0A1D2VIE5"/>
<dbReference type="RefSeq" id="XP_020047544.1">
    <property type="nucleotide sequence ID" value="XM_020194553.1"/>
</dbReference>
<organism evidence="1 2">
    <name type="scientific">Ascoidea rubescens DSM 1968</name>
    <dbReference type="NCBI Taxonomy" id="1344418"/>
    <lineage>
        <taxon>Eukaryota</taxon>
        <taxon>Fungi</taxon>
        <taxon>Dikarya</taxon>
        <taxon>Ascomycota</taxon>
        <taxon>Saccharomycotina</taxon>
        <taxon>Saccharomycetes</taxon>
        <taxon>Ascoideaceae</taxon>
        <taxon>Ascoidea</taxon>
    </lineage>
</organism>
<evidence type="ECO:0000313" key="2">
    <source>
        <dbReference type="Proteomes" id="UP000095038"/>
    </source>
</evidence>
<evidence type="ECO:0000313" key="1">
    <source>
        <dbReference type="EMBL" id="ODV61237.1"/>
    </source>
</evidence>
<reference evidence="2" key="1">
    <citation type="submission" date="2016-05" db="EMBL/GenBank/DDBJ databases">
        <title>Comparative genomics of biotechnologically important yeasts.</title>
        <authorList>
            <consortium name="DOE Joint Genome Institute"/>
            <person name="Riley R."/>
            <person name="Haridas S."/>
            <person name="Wolfe K.H."/>
            <person name="Lopes M.R."/>
            <person name="Hittinger C.T."/>
            <person name="Goker M."/>
            <person name="Salamov A."/>
            <person name="Wisecaver J."/>
            <person name="Long T.M."/>
            <person name="Aerts A.L."/>
            <person name="Barry K."/>
            <person name="Choi C."/>
            <person name="Clum A."/>
            <person name="Coughlan A.Y."/>
            <person name="Deshpande S."/>
            <person name="Douglass A.P."/>
            <person name="Hanson S.J."/>
            <person name="Klenk H.-P."/>
            <person name="Labutti K."/>
            <person name="Lapidus A."/>
            <person name="Lindquist E."/>
            <person name="Lipzen A."/>
            <person name="Meier-Kolthoff J.P."/>
            <person name="Ohm R.A."/>
            <person name="Otillar R.P."/>
            <person name="Pangilinan J."/>
            <person name="Peng Y."/>
            <person name="Rokas A."/>
            <person name="Rosa C.A."/>
            <person name="Scheuner C."/>
            <person name="Sibirny A.A."/>
            <person name="Slot J.C."/>
            <person name="Stielow J.B."/>
            <person name="Sun H."/>
            <person name="Kurtzman C.P."/>
            <person name="Blackwell M."/>
            <person name="Grigoriev I.V."/>
            <person name="Jeffries T.W."/>
        </authorList>
    </citation>
    <scope>NUCLEOTIDE SEQUENCE [LARGE SCALE GENOMIC DNA]</scope>
    <source>
        <strain evidence="2">DSM 1968</strain>
    </source>
</reference>
<keyword evidence="2" id="KW-1185">Reference proteome</keyword>
<accession>A0A1D2VIE5</accession>
<dbReference type="AlphaFoldDB" id="A0A1D2VIE5"/>
<protein>
    <submittedName>
        <fullName evidence="1">Uncharacterized protein</fullName>
    </submittedName>
</protein>
<name>A0A1D2VIE5_9ASCO</name>
<dbReference type="GeneID" id="30968189"/>
<dbReference type="Proteomes" id="UP000095038">
    <property type="component" value="Unassembled WGS sequence"/>
</dbReference>
<proteinExistence type="predicted"/>
<sequence length="249" mass="28235">MNSWNIILTAFNKLKLINKLLNKSININIISDTDYKIIPNINLNDTSFNITENNLNKKTSINSIRSNGSPINISRSSSLLSKPRHISTYEDGLLINSFNNLEIRNELKKSDSMQLLGNIINNKNNNEEQKYIALAGASFAINNKVNRGNKTIKKSNSMSNHMNHLVGLNEKNKKDNESHDVNSIKDGILNTQNVLNIDKSIEKNKEKNKIEIKKVRFIGVPKYTVNEDIGHKRLKITPLDSKRRGPSFP</sequence>